<evidence type="ECO:0000256" key="2">
    <source>
        <dbReference type="ARBA" id="ARBA00022475"/>
    </source>
</evidence>
<keyword evidence="12" id="KW-0479">Metal-binding</keyword>
<evidence type="ECO:0000256" key="7">
    <source>
        <dbReference type="ARBA" id="ARBA00023065"/>
    </source>
</evidence>
<organism evidence="13 16">
    <name type="scientific">Teichococcus wenyumeiae</name>
    <dbReference type="NCBI Taxonomy" id="2478470"/>
    <lineage>
        <taxon>Bacteria</taxon>
        <taxon>Pseudomonadati</taxon>
        <taxon>Pseudomonadota</taxon>
        <taxon>Alphaproteobacteria</taxon>
        <taxon>Acetobacterales</taxon>
        <taxon>Roseomonadaceae</taxon>
        <taxon>Roseomonas</taxon>
    </lineage>
</organism>
<dbReference type="EMBL" id="RFLX01000027">
    <property type="protein sequence ID" value="RMI17534.1"/>
    <property type="molecule type" value="Genomic_DNA"/>
</dbReference>
<protein>
    <recommendedName>
        <fullName evidence="12">Fluoride-specific ion channel FluC</fullName>
    </recommendedName>
</protein>
<dbReference type="EMBL" id="RAQU01000003">
    <property type="protein sequence ID" value="RKK06193.1"/>
    <property type="molecule type" value="Genomic_DNA"/>
</dbReference>
<keyword evidence="4 12" id="KW-0812">Transmembrane</keyword>
<evidence type="ECO:0000313" key="14">
    <source>
        <dbReference type="EMBL" id="RMI17534.1"/>
    </source>
</evidence>
<dbReference type="InParanoid" id="A0A3A9JN60"/>
<comment type="activity regulation">
    <text evidence="12">Na(+) is not transported, but it plays an essential structural role and its presence is essential for fluoride channel function.</text>
</comment>
<dbReference type="OrthoDB" id="9806299at2"/>
<evidence type="ECO:0000256" key="11">
    <source>
        <dbReference type="ARBA" id="ARBA00035585"/>
    </source>
</evidence>
<feature type="transmembrane region" description="Helical" evidence="12">
    <location>
        <begin position="66"/>
        <end position="87"/>
    </location>
</feature>
<dbReference type="GO" id="GO:0140114">
    <property type="term" value="P:cellular detoxification of fluoride"/>
    <property type="evidence" value="ECO:0007669"/>
    <property type="project" value="UniProtKB-UniRule"/>
</dbReference>
<dbReference type="HAMAP" id="MF_00454">
    <property type="entry name" value="FluC"/>
    <property type="match status" value="1"/>
</dbReference>
<keyword evidence="2 12" id="KW-1003">Cell membrane</keyword>
<comment type="caution">
    <text evidence="13">The sequence shown here is derived from an EMBL/GenBank/DDBJ whole genome shotgun (WGS) entry which is preliminary data.</text>
</comment>
<keyword evidence="15" id="KW-1185">Reference proteome</keyword>
<evidence type="ECO:0000256" key="12">
    <source>
        <dbReference type="HAMAP-Rule" id="MF_00454"/>
    </source>
</evidence>
<evidence type="ECO:0000256" key="8">
    <source>
        <dbReference type="ARBA" id="ARBA00023136"/>
    </source>
</evidence>
<reference evidence="13 16" key="1">
    <citation type="submission" date="2018-09" db="EMBL/GenBank/DDBJ databases">
        <title>Roseomonas sp. nov., isolated from feces of Tibetan antelopes in the Qinghai-Tibet plateau, China.</title>
        <authorList>
            <person name="Tian Z."/>
        </authorList>
    </citation>
    <scope>NUCLEOTIDE SEQUENCE [LARGE SCALE GENOMIC DNA]</scope>
    <source>
        <strain evidence="14 15">Z23</strain>
        <strain evidence="13 16">Z24</strain>
    </source>
</reference>
<dbReference type="AlphaFoldDB" id="A0A3A9JN60"/>
<feature type="transmembrane region" description="Helical" evidence="12">
    <location>
        <begin position="31"/>
        <end position="54"/>
    </location>
</feature>
<dbReference type="GO" id="GO:0005886">
    <property type="term" value="C:plasma membrane"/>
    <property type="evidence" value="ECO:0007669"/>
    <property type="project" value="UniProtKB-SubCell"/>
</dbReference>
<evidence type="ECO:0000256" key="5">
    <source>
        <dbReference type="ARBA" id="ARBA00022989"/>
    </source>
</evidence>
<evidence type="ECO:0000256" key="4">
    <source>
        <dbReference type="ARBA" id="ARBA00022692"/>
    </source>
</evidence>
<evidence type="ECO:0000313" key="16">
    <source>
        <dbReference type="Proteomes" id="UP000278036"/>
    </source>
</evidence>
<keyword evidence="8 12" id="KW-0472">Membrane</keyword>
<accession>A0A3A9JN60</accession>
<proteinExistence type="inferred from homology"/>
<evidence type="ECO:0000256" key="9">
    <source>
        <dbReference type="ARBA" id="ARBA00023303"/>
    </source>
</evidence>
<dbReference type="InterPro" id="IPR003691">
    <property type="entry name" value="FluC"/>
</dbReference>
<keyword evidence="12" id="KW-0813">Transport</keyword>
<comment type="subcellular location">
    <subcellularLocation>
        <location evidence="1 12">Cell membrane</location>
        <topology evidence="1 12">Multi-pass membrane protein</topology>
    </subcellularLocation>
</comment>
<dbReference type="GO" id="GO:0046872">
    <property type="term" value="F:metal ion binding"/>
    <property type="evidence" value="ECO:0007669"/>
    <property type="project" value="UniProtKB-KW"/>
</dbReference>
<comment type="similarity">
    <text evidence="10 12">Belongs to the fluoride channel Fluc/FEX (TC 1.A.43) family.</text>
</comment>
<dbReference type="Proteomes" id="UP000278036">
    <property type="component" value="Unassembled WGS sequence"/>
</dbReference>
<keyword evidence="6 12" id="KW-0915">Sodium</keyword>
<feature type="binding site" evidence="12">
    <location>
        <position position="77"/>
    </location>
    <ligand>
        <name>Na(+)</name>
        <dbReference type="ChEBI" id="CHEBI:29101"/>
        <note>structural</note>
    </ligand>
</feature>
<sequence>MWMSAVVVFVGGGLGAIVRELFMLMLGRYSTAFPLDIFMANILACFLLGIVSSLHQERRASDGANLLLATGFCGGMSTFSSFVFGAFSETMTPGRLVPSILYIIASLVVGYGAAWVGLRSVTRKRRA</sequence>
<dbReference type="Proteomes" id="UP000274097">
    <property type="component" value="Unassembled WGS sequence"/>
</dbReference>
<dbReference type="GO" id="GO:0062054">
    <property type="term" value="F:fluoride channel activity"/>
    <property type="evidence" value="ECO:0007669"/>
    <property type="project" value="UniProtKB-UniRule"/>
</dbReference>
<evidence type="ECO:0000313" key="15">
    <source>
        <dbReference type="Proteomes" id="UP000274097"/>
    </source>
</evidence>
<dbReference type="FunCoup" id="A0A3A9JN60">
    <property type="interactions" value="327"/>
</dbReference>
<comment type="catalytic activity">
    <reaction evidence="11">
        <text>fluoride(in) = fluoride(out)</text>
        <dbReference type="Rhea" id="RHEA:76159"/>
        <dbReference type="ChEBI" id="CHEBI:17051"/>
    </reaction>
    <physiologicalReaction direction="left-to-right" evidence="11">
        <dbReference type="Rhea" id="RHEA:76160"/>
    </physiologicalReaction>
</comment>
<evidence type="ECO:0000256" key="6">
    <source>
        <dbReference type="ARBA" id="ARBA00023053"/>
    </source>
</evidence>
<evidence type="ECO:0000256" key="1">
    <source>
        <dbReference type="ARBA" id="ARBA00004651"/>
    </source>
</evidence>
<keyword evidence="3" id="KW-0997">Cell inner membrane</keyword>
<name>A0A3A9JN60_9PROT</name>
<evidence type="ECO:0000313" key="13">
    <source>
        <dbReference type="EMBL" id="RKK06193.1"/>
    </source>
</evidence>
<dbReference type="Pfam" id="PF02537">
    <property type="entry name" value="CRCB"/>
    <property type="match status" value="1"/>
</dbReference>
<comment type="function">
    <text evidence="12">Fluoride-specific ion channel. Important for reducing fluoride concentration in the cell, thus reducing its toxicity.</text>
</comment>
<dbReference type="PANTHER" id="PTHR28259">
    <property type="entry name" value="FLUORIDE EXPORT PROTEIN 1-RELATED"/>
    <property type="match status" value="1"/>
</dbReference>
<feature type="binding site" evidence="12">
    <location>
        <position position="74"/>
    </location>
    <ligand>
        <name>Na(+)</name>
        <dbReference type="ChEBI" id="CHEBI:29101"/>
        <note>structural</note>
    </ligand>
</feature>
<keyword evidence="9 12" id="KW-0407">Ion channel</keyword>
<evidence type="ECO:0000256" key="10">
    <source>
        <dbReference type="ARBA" id="ARBA00035120"/>
    </source>
</evidence>
<feature type="transmembrane region" description="Helical" evidence="12">
    <location>
        <begin position="99"/>
        <end position="118"/>
    </location>
</feature>
<keyword evidence="5 12" id="KW-1133">Transmembrane helix</keyword>
<evidence type="ECO:0000256" key="3">
    <source>
        <dbReference type="ARBA" id="ARBA00022519"/>
    </source>
</evidence>
<dbReference type="PANTHER" id="PTHR28259:SF1">
    <property type="entry name" value="FLUORIDE EXPORT PROTEIN 1-RELATED"/>
    <property type="match status" value="1"/>
</dbReference>
<keyword evidence="7 12" id="KW-0406">Ion transport</keyword>
<gene>
    <name evidence="13" type="primary">ccrB</name>
    <name evidence="12" type="synonym">crcB</name>
    <name evidence="12" type="synonym">fluC</name>
    <name evidence="13" type="ORF">D6Z83_00590</name>
    <name evidence="14" type="ORF">EBE87_22305</name>
</gene>